<evidence type="ECO:0000313" key="2">
    <source>
        <dbReference type="Proteomes" id="UP001161276"/>
    </source>
</evidence>
<evidence type="ECO:0000313" key="1">
    <source>
        <dbReference type="EMBL" id="MDH2052719.1"/>
    </source>
</evidence>
<dbReference type="AlphaFoldDB" id="A0AA42WFM5"/>
<sequence>MTGDISNVGGRPAAVDKKLQQVLYQELGSAAADFLLIPRDGPSLPRLSFNLPAVMAYCSAYCAQSAGNDCPDGSFPLDCTHFVAHSLSKSKILVNLPTAVCANGVCVRVAELAAAFLNSTGSYTNVKRINELSDSRAGDFCFVVSWFGVAKDHVMILADTISGARGRVYGHTNNRCGELVDLTEQDLVIYRIE</sequence>
<reference evidence="1" key="1">
    <citation type="submission" date="2022-09" db="EMBL/GenBank/DDBJ databases">
        <title>Intensive care unit water sources are persistently colonized with multi-drug resistant bacteria and are the site of extensive horizontal gene transfer of antibiotic resistance genes.</title>
        <authorList>
            <person name="Diorio-Toth L."/>
        </authorList>
    </citation>
    <scope>NUCLEOTIDE SEQUENCE</scope>
    <source>
        <strain evidence="1">GD03676</strain>
    </source>
</reference>
<dbReference type="Proteomes" id="UP001161276">
    <property type="component" value="Unassembled WGS sequence"/>
</dbReference>
<name>A0AA42WFM5_9BURK</name>
<dbReference type="RefSeq" id="WP_280028215.1">
    <property type="nucleotide sequence ID" value="NZ_JAOCKG010000009.1"/>
</dbReference>
<proteinExistence type="predicted"/>
<comment type="caution">
    <text evidence="1">The sequence shown here is derived from an EMBL/GenBank/DDBJ whole genome shotgun (WGS) entry which is preliminary data.</text>
</comment>
<protein>
    <submittedName>
        <fullName evidence="1">Uncharacterized protein</fullName>
    </submittedName>
</protein>
<dbReference type="EMBL" id="JAOCKG010000009">
    <property type="protein sequence ID" value="MDH2052719.1"/>
    <property type="molecule type" value="Genomic_DNA"/>
</dbReference>
<organism evidence="1 2">
    <name type="scientific">Achromobacter marplatensis</name>
    <dbReference type="NCBI Taxonomy" id="470868"/>
    <lineage>
        <taxon>Bacteria</taxon>
        <taxon>Pseudomonadati</taxon>
        <taxon>Pseudomonadota</taxon>
        <taxon>Betaproteobacteria</taxon>
        <taxon>Burkholderiales</taxon>
        <taxon>Alcaligenaceae</taxon>
        <taxon>Achromobacter</taxon>
    </lineage>
</organism>
<gene>
    <name evidence="1" type="ORF">N5K24_20115</name>
</gene>
<accession>A0AA42WFM5</accession>